<evidence type="ECO:0000256" key="1">
    <source>
        <dbReference type="HAMAP-Rule" id="MF_02104"/>
    </source>
</evidence>
<dbReference type="PATRIC" id="fig|1462.6.peg.3077"/>
<dbReference type="Pfam" id="PF02589">
    <property type="entry name" value="LUD_dom"/>
    <property type="match status" value="1"/>
</dbReference>
<dbReference type="PANTHER" id="PTHR43682:SF1">
    <property type="entry name" value="LACTATE UTILIZATION PROTEIN C"/>
    <property type="match status" value="1"/>
</dbReference>
<evidence type="ECO:0000259" key="2">
    <source>
        <dbReference type="Pfam" id="PF02589"/>
    </source>
</evidence>
<dbReference type="GO" id="GO:0006089">
    <property type="term" value="P:lactate metabolic process"/>
    <property type="evidence" value="ECO:0007669"/>
    <property type="project" value="UniProtKB-UniRule"/>
</dbReference>
<evidence type="ECO:0000313" key="3">
    <source>
        <dbReference type="EMBL" id="KJE26393.1"/>
    </source>
</evidence>
<accession>A0A0D8BQA2</accession>
<dbReference type="RefSeq" id="WP_044732361.1">
    <property type="nucleotide sequence ID" value="NZ_JYBP01000003.1"/>
</dbReference>
<dbReference type="InterPro" id="IPR024185">
    <property type="entry name" value="FTHF_cligase-like_sf"/>
</dbReference>
<dbReference type="PANTHER" id="PTHR43682">
    <property type="entry name" value="LACTATE UTILIZATION PROTEIN C"/>
    <property type="match status" value="1"/>
</dbReference>
<comment type="similarity">
    <text evidence="1">Belongs to the LutC/YkgG family.</text>
</comment>
<dbReference type="Proteomes" id="UP000032522">
    <property type="component" value="Unassembled WGS sequence"/>
</dbReference>
<dbReference type="InterPro" id="IPR003741">
    <property type="entry name" value="LUD_dom"/>
</dbReference>
<dbReference type="EMBL" id="JYBP01000003">
    <property type="protein sequence ID" value="KJE26393.1"/>
    <property type="molecule type" value="Genomic_DNA"/>
</dbReference>
<feature type="domain" description="LUD" evidence="2">
    <location>
        <begin position="53"/>
        <end position="237"/>
    </location>
</feature>
<protein>
    <recommendedName>
        <fullName evidence="1">Lactate utilization protein C</fullName>
    </recommendedName>
</protein>
<proteinExistence type="inferred from homology"/>
<dbReference type="InterPro" id="IPR037171">
    <property type="entry name" value="NagB/RpiA_transferase-like"/>
</dbReference>
<organism evidence="3 4">
    <name type="scientific">Geobacillus kaustophilus</name>
    <dbReference type="NCBI Taxonomy" id="1462"/>
    <lineage>
        <taxon>Bacteria</taxon>
        <taxon>Bacillati</taxon>
        <taxon>Bacillota</taxon>
        <taxon>Bacilli</taxon>
        <taxon>Bacillales</taxon>
        <taxon>Anoxybacillaceae</taxon>
        <taxon>Geobacillus</taxon>
        <taxon>Geobacillus thermoleovorans group</taxon>
    </lineage>
</organism>
<comment type="function">
    <text evidence="1">Is involved in L-lactate degradation and allows cells to grow with lactate as the sole carbon source.</text>
</comment>
<sequence>MTRGTIYNRDAFLENIAQRLGRSPRLSGVSRPQWSYQPQWTVFAGRSQEDLLKVLQKQCELIHTDYIETTSAELAGALKRQVAAYGGGPIIVPDDPRFAEYGLSALLRDKWPAEQTTVHIWNPMLGRKNIDAAEQANVGIAFSDITLAESGTVVLISRNEQGRAIHFLPKTYIAIVPKSTVVPRMTQAAAYIHEQIEKGALVPSCINFITGPSNSADIEMNLVVGVHGPMKAAYIIVTDR</sequence>
<dbReference type="Gene3D" id="3.40.50.10420">
    <property type="entry name" value="NagB/RpiA/CoA transferase-like"/>
    <property type="match status" value="1"/>
</dbReference>
<dbReference type="AlphaFoldDB" id="A0A0D8BQA2"/>
<gene>
    <name evidence="1 3" type="primary">lutC</name>
    <name evidence="3" type="ORF">LG52_2786</name>
</gene>
<evidence type="ECO:0000313" key="4">
    <source>
        <dbReference type="Proteomes" id="UP000032522"/>
    </source>
</evidence>
<reference evidence="3 4" key="1">
    <citation type="submission" date="2015-01" db="EMBL/GenBank/DDBJ databases">
        <authorList>
            <person name="Filippidou S."/>
            <person name="Jeanneret N."/>
            <person name="Russel-Delif L."/>
            <person name="Junier T."/>
            <person name="Wunderlin T."/>
            <person name="Molina V."/>
            <person name="Johnson S.L."/>
            <person name="Davenport K.W."/>
            <person name="Chain P.S."/>
            <person name="Dorador C."/>
            <person name="Junier P."/>
        </authorList>
    </citation>
    <scope>NUCLEOTIDE SEQUENCE [LARGE SCALE GENOMIC DNA]</scope>
    <source>
        <strain evidence="3 4">Et7/4</strain>
    </source>
</reference>
<dbReference type="SUPFAM" id="SSF100950">
    <property type="entry name" value="NagB/RpiA/CoA transferase-like"/>
    <property type="match status" value="1"/>
</dbReference>
<comment type="caution">
    <text evidence="3">The sequence shown here is derived from an EMBL/GenBank/DDBJ whole genome shotgun (WGS) entry which is preliminary data.</text>
</comment>
<dbReference type="InterPro" id="IPR022823">
    <property type="entry name" value="LutC"/>
</dbReference>
<name>A0A0D8BQA2_GEOKU</name>
<dbReference type="HAMAP" id="MF_02104">
    <property type="entry name" value="LutC"/>
    <property type="match status" value="1"/>
</dbReference>
<dbReference type="OrthoDB" id="9794157at2"/>